<proteinExistence type="predicted"/>
<dbReference type="Proteomes" id="UP001145114">
    <property type="component" value="Unassembled WGS sequence"/>
</dbReference>
<keyword evidence="2" id="KW-1185">Reference proteome</keyword>
<feature type="non-terminal residue" evidence="1">
    <location>
        <position position="1"/>
    </location>
</feature>
<reference evidence="1" key="1">
    <citation type="submission" date="2022-06" db="EMBL/GenBank/DDBJ databases">
        <title>Phylogenomic reconstructions and comparative analyses of Kickxellomycotina fungi.</title>
        <authorList>
            <person name="Reynolds N.K."/>
            <person name="Stajich J.E."/>
            <person name="Barry K."/>
            <person name="Grigoriev I.V."/>
            <person name="Crous P."/>
            <person name="Smith M.E."/>
        </authorList>
    </citation>
    <scope>NUCLEOTIDE SEQUENCE</scope>
    <source>
        <strain evidence="1">RSA 2271</strain>
    </source>
</reference>
<feature type="non-terminal residue" evidence="1">
    <location>
        <position position="125"/>
    </location>
</feature>
<dbReference type="EMBL" id="JAMZIH010009087">
    <property type="protein sequence ID" value="KAJ1670769.1"/>
    <property type="molecule type" value="Genomic_DNA"/>
</dbReference>
<sequence>DAMCIDQIDPASFDQAIVVDGTWSQARSIMFHDQTVREFRTVTIHPRITRFWRFQNTDRSHMATIEAIYFLYRDFITNRLQLEERNGEKMLDQVSDSSSAATATTTIAAGSDGYDGRYDDLMFYY</sequence>
<name>A0ACC1H7D6_9FUNG</name>
<gene>
    <name evidence="1" type="ORF">EV182_008009</name>
</gene>
<protein>
    <submittedName>
        <fullName evidence="1">Uncharacterized protein</fullName>
    </submittedName>
</protein>
<evidence type="ECO:0000313" key="2">
    <source>
        <dbReference type="Proteomes" id="UP001145114"/>
    </source>
</evidence>
<accession>A0ACC1H7D6</accession>
<evidence type="ECO:0000313" key="1">
    <source>
        <dbReference type="EMBL" id="KAJ1670769.1"/>
    </source>
</evidence>
<comment type="caution">
    <text evidence="1">The sequence shown here is derived from an EMBL/GenBank/DDBJ whole genome shotgun (WGS) entry which is preliminary data.</text>
</comment>
<organism evidence="1 2">
    <name type="scientific">Spiromyces aspiralis</name>
    <dbReference type="NCBI Taxonomy" id="68401"/>
    <lineage>
        <taxon>Eukaryota</taxon>
        <taxon>Fungi</taxon>
        <taxon>Fungi incertae sedis</taxon>
        <taxon>Zoopagomycota</taxon>
        <taxon>Kickxellomycotina</taxon>
        <taxon>Kickxellomycetes</taxon>
        <taxon>Kickxellales</taxon>
        <taxon>Kickxellaceae</taxon>
        <taxon>Spiromyces</taxon>
    </lineage>
</organism>